<dbReference type="Proteomes" id="UP001140074">
    <property type="component" value="Unassembled WGS sequence"/>
</dbReference>
<sequence length="358" mass="39772">MSSYSRTPAGGSSYGAAYSSAGSSRNPSSTLSNNNSNAPRYGSNSAPERQPLPNSSGSRGGKEKPYANGVDSASRPRAGQPPPASGGGVRGYASASRESRNQYGNSNYRHGQQQYGNEEDDEEDVDSIKARITQVKKETLDSTRNSLRTLEQTEKIGAETLGKLGQQTEQLNRIDRTLEMTNIQAENSIEDTAKLRTLNKSIFHMHVKNPFSGKKRREQELAKLQAEQERERLVDERKTKNDVESRRRVQQFTDPNGLHRYTSPAGRMNANGDIVSTNNMSQSERSRYTFEDEDHEVEDEINDNLGQMSSALGRLKDLSIATRNELKAQEDPLKRIGHTTDKTSDNIGVARYQLGRIK</sequence>
<dbReference type="PANTHER" id="PTHR19305:SF9">
    <property type="entry name" value="SYNAPTOSOMAL-ASSOCIATED PROTEIN 29"/>
    <property type="match status" value="1"/>
</dbReference>
<feature type="domain" description="T-SNARE coiled-coil homology" evidence="3">
    <location>
        <begin position="133"/>
        <end position="195"/>
    </location>
</feature>
<dbReference type="Gene3D" id="1.20.5.110">
    <property type="match status" value="2"/>
</dbReference>
<feature type="compositionally biased region" description="Polar residues" evidence="2">
    <location>
        <begin position="42"/>
        <end position="57"/>
    </location>
</feature>
<accession>A0A9W8IHM9</accession>
<dbReference type="GO" id="GO:0006906">
    <property type="term" value="P:vesicle fusion"/>
    <property type="evidence" value="ECO:0007669"/>
    <property type="project" value="TreeGrafter"/>
</dbReference>
<dbReference type="AlphaFoldDB" id="A0A9W8IHM9"/>
<name>A0A9W8IHM9_9FUNG</name>
<comment type="similarity">
    <text evidence="1">Belongs to the SNAP-25 family.</text>
</comment>
<feature type="compositionally biased region" description="Basic and acidic residues" evidence="2">
    <location>
        <begin position="217"/>
        <end position="247"/>
    </location>
</feature>
<dbReference type="GO" id="GO:0019905">
    <property type="term" value="F:syntaxin binding"/>
    <property type="evidence" value="ECO:0007669"/>
    <property type="project" value="TreeGrafter"/>
</dbReference>
<dbReference type="GO" id="GO:0005484">
    <property type="term" value="F:SNAP receptor activity"/>
    <property type="evidence" value="ECO:0007669"/>
    <property type="project" value="TreeGrafter"/>
</dbReference>
<dbReference type="SMART" id="SM00397">
    <property type="entry name" value="t_SNARE"/>
    <property type="match status" value="2"/>
</dbReference>
<dbReference type="GO" id="GO:0005886">
    <property type="term" value="C:plasma membrane"/>
    <property type="evidence" value="ECO:0007669"/>
    <property type="project" value="TreeGrafter"/>
</dbReference>
<proteinExistence type="inferred from homology"/>
<dbReference type="PANTHER" id="PTHR19305">
    <property type="entry name" value="SYNAPTOSOMAL ASSOCIATED PROTEIN"/>
    <property type="match status" value="1"/>
</dbReference>
<evidence type="ECO:0000313" key="4">
    <source>
        <dbReference type="EMBL" id="KAJ2864116.1"/>
    </source>
</evidence>
<dbReference type="InterPro" id="IPR000727">
    <property type="entry name" value="T_SNARE_dom"/>
</dbReference>
<protein>
    <submittedName>
        <fullName evidence="4">Protein transport protein S9 plasma membrane t-SNARE</fullName>
    </submittedName>
</protein>
<gene>
    <name evidence="4" type="primary">SEC9</name>
    <name evidence="4" type="ORF">GGH94_003150</name>
</gene>
<feature type="compositionally biased region" description="Polar residues" evidence="2">
    <location>
        <begin position="101"/>
        <end position="116"/>
    </location>
</feature>
<keyword evidence="5" id="KW-1185">Reference proteome</keyword>
<comment type="caution">
    <text evidence="4">The sequence shown here is derived from an EMBL/GenBank/DDBJ whole genome shotgun (WGS) entry which is preliminary data.</text>
</comment>
<evidence type="ECO:0000313" key="5">
    <source>
        <dbReference type="Proteomes" id="UP001140074"/>
    </source>
</evidence>
<dbReference type="GO" id="GO:0031201">
    <property type="term" value="C:SNARE complex"/>
    <property type="evidence" value="ECO:0007669"/>
    <property type="project" value="TreeGrafter"/>
</dbReference>
<evidence type="ECO:0000259" key="3">
    <source>
        <dbReference type="PROSITE" id="PS50192"/>
    </source>
</evidence>
<dbReference type="SUPFAM" id="SSF58038">
    <property type="entry name" value="SNARE fusion complex"/>
    <property type="match status" value="2"/>
</dbReference>
<feature type="domain" description="T-SNARE coiled-coil homology" evidence="3">
    <location>
        <begin position="295"/>
        <end position="357"/>
    </location>
</feature>
<reference evidence="4" key="1">
    <citation type="submission" date="2022-07" db="EMBL/GenBank/DDBJ databases">
        <title>Phylogenomic reconstructions and comparative analyses of Kickxellomycotina fungi.</title>
        <authorList>
            <person name="Reynolds N.K."/>
            <person name="Stajich J.E."/>
            <person name="Barry K."/>
            <person name="Grigoriev I.V."/>
            <person name="Crous P."/>
            <person name="Smith M.E."/>
        </authorList>
    </citation>
    <scope>NUCLEOTIDE SEQUENCE</scope>
    <source>
        <strain evidence="4">RSA 476</strain>
    </source>
</reference>
<organism evidence="4 5">
    <name type="scientific">Coemansia aciculifera</name>
    <dbReference type="NCBI Taxonomy" id="417176"/>
    <lineage>
        <taxon>Eukaryota</taxon>
        <taxon>Fungi</taxon>
        <taxon>Fungi incertae sedis</taxon>
        <taxon>Zoopagomycota</taxon>
        <taxon>Kickxellomycotina</taxon>
        <taxon>Kickxellomycetes</taxon>
        <taxon>Kickxellales</taxon>
        <taxon>Kickxellaceae</taxon>
        <taxon>Coemansia</taxon>
    </lineage>
</organism>
<dbReference type="EMBL" id="JANBUY010000099">
    <property type="protein sequence ID" value="KAJ2864116.1"/>
    <property type="molecule type" value="Genomic_DNA"/>
</dbReference>
<feature type="region of interest" description="Disordered" evidence="2">
    <location>
        <begin position="1"/>
        <end position="127"/>
    </location>
</feature>
<feature type="compositionally biased region" description="Low complexity" evidence="2">
    <location>
        <begin position="9"/>
        <end position="37"/>
    </location>
</feature>
<dbReference type="GO" id="GO:0006887">
    <property type="term" value="P:exocytosis"/>
    <property type="evidence" value="ECO:0007669"/>
    <property type="project" value="TreeGrafter"/>
</dbReference>
<feature type="region of interest" description="Disordered" evidence="2">
    <location>
        <begin position="215"/>
        <end position="284"/>
    </location>
</feature>
<evidence type="ECO:0000256" key="2">
    <source>
        <dbReference type="SAM" id="MobiDB-lite"/>
    </source>
</evidence>
<feature type="compositionally biased region" description="Polar residues" evidence="2">
    <location>
        <begin position="274"/>
        <end position="283"/>
    </location>
</feature>
<evidence type="ECO:0000256" key="1">
    <source>
        <dbReference type="ARBA" id="ARBA00009480"/>
    </source>
</evidence>
<dbReference type="PROSITE" id="PS50192">
    <property type="entry name" value="T_SNARE"/>
    <property type="match status" value="2"/>
</dbReference>